<evidence type="ECO:0000256" key="4">
    <source>
        <dbReference type="ARBA" id="ARBA00022583"/>
    </source>
</evidence>
<feature type="domain" description="Histone chaperone" evidence="9">
    <location>
        <begin position="118"/>
        <end position="155"/>
    </location>
</feature>
<dbReference type="GO" id="GO:0005634">
    <property type="term" value="C:nucleus"/>
    <property type="evidence" value="ECO:0007669"/>
    <property type="project" value="UniProtKB-SubCell"/>
</dbReference>
<dbReference type="InterPro" id="IPR027267">
    <property type="entry name" value="AH/BAR_dom_sf"/>
</dbReference>
<dbReference type="GO" id="GO:0030139">
    <property type="term" value="C:endocytic vesicle"/>
    <property type="evidence" value="ECO:0007669"/>
    <property type="project" value="TreeGrafter"/>
</dbReference>
<dbReference type="Proteomes" id="UP000054107">
    <property type="component" value="Unassembled WGS sequence"/>
</dbReference>
<dbReference type="PANTHER" id="PTHR23065:SF54">
    <property type="entry name" value="SUPPRESSOR OF YEAST PROFILIN DELETION"/>
    <property type="match status" value="1"/>
</dbReference>
<dbReference type="PANTHER" id="PTHR23065">
    <property type="entry name" value="PROLINE-SERINE-THREONINE PHOSPHATASE INTERACTING PROTEIN 1"/>
    <property type="match status" value="1"/>
</dbReference>
<evidence type="ECO:0000256" key="1">
    <source>
        <dbReference type="ARBA" id="ARBA00002212"/>
    </source>
</evidence>
<evidence type="ECO:0008006" key="12">
    <source>
        <dbReference type="Google" id="ProtNLM"/>
    </source>
</evidence>
<proteinExistence type="inferred from homology"/>
<evidence type="ECO:0000256" key="7">
    <source>
        <dbReference type="SAM" id="MobiDB-lite"/>
    </source>
</evidence>
<dbReference type="Pfam" id="PF09649">
    <property type="entry name" value="CHZ"/>
    <property type="match status" value="1"/>
</dbReference>
<dbReference type="Pfam" id="PF10291">
    <property type="entry name" value="muHD"/>
    <property type="match status" value="1"/>
</dbReference>
<feature type="compositionally biased region" description="Basic and acidic residues" evidence="7">
    <location>
        <begin position="17"/>
        <end position="40"/>
    </location>
</feature>
<evidence type="ECO:0000313" key="10">
    <source>
        <dbReference type="EMBL" id="CEP08093.1"/>
    </source>
</evidence>
<comment type="function">
    <text evidence="1">Forms a chaperone-bound H2A.Z-H2B complex that acts as a source for SWR1 complex-dependent H2A to H2A.Z histone replacement in chromatin.</text>
</comment>
<dbReference type="SMART" id="SM00055">
    <property type="entry name" value="FCH"/>
    <property type="match status" value="1"/>
</dbReference>
<feature type="region of interest" description="Disordered" evidence="7">
    <location>
        <begin position="389"/>
        <end position="448"/>
    </location>
</feature>
<evidence type="ECO:0000256" key="6">
    <source>
        <dbReference type="ARBA" id="ARBA00023242"/>
    </source>
</evidence>
<dbReference type="GO" id="GO:0005886">
    <property type="term" value="C:plasma membrane"/>
    <property type="evidence" value="ECO:0007669"/>
    <property type="project" value="TreeGrafter"/>
</dbReference>
<dbReference type="InterPro" id="IPR019098">
    <property type="entry name" value="Histone_chaperone_domain_CHZ"/>
</dbReference>
<dbReference type="Gene3D" id="1.20.1270.60">
    <property type="entry name" value="Arfaptin homology (AH) domain/BAR domain"/>
    <property type="match status" value="1"/>
</dbReference>
<feature type="compositionally biased region" description="Basic and acidic residues" evidence="7">
    <location>
        <begin position="105"/>
        <end position="119"/>
    </location>
</feature>
<dbReference type="AlphaFoldDB" id="A0A0B7MYA9"/>
<organism evidence="10 11">
    <name type="scientific">Parasitella parasitica</name>
    <dbReference type="NCBI Taxonomy" id="35722"/>
    <lineage>
        <taxon>Eukaryota</taxon>
        <taxon>Fungi</taxon>
        <taxon>Fungi incertae sedis</taxon>
        <taxon>Mucoromycota</taxon>
        <taxon>Mucoromycotina</taxon>
        <taxon>Mucoromycetes</taxon>
        <taxon>Mucorales</taxon>
        <taxon>Mucorineae</taxon>
        <taxon>Mucoraceae</taxon>
        <taxon>Parasitella</taxon>
    </lineage>
</organism>
<dbReference type="InterPro" id="IPR001060">
    <property type="entry name" value="FCH_dom"/>
</dbReference>
<dbReference type="Pfam" id="PF00611">
    <property type="entry name" value="FCH"/>
    <property type="match status" value="1"/>
</dbReference>
<evidence type="ECO:0000259" key="9">
    <source>
        <dbReference type="SMART" id="SM01082"/>
    </source>
</evidence>
<feature type="compositionally biased region" description="Acidic residues" evidence="7">
    <location>
        <begin position="50"/>
        <end position="76"/>
    </location>
</feature>
<protein>
    <recommendedName>
        <fullName evidence="12">MHD domain-containing protein</fullName>
    </recommendedName>
</protein>
<keyword evidence="6" id="KW-0539">Nucleus</keyword>
<keyword evidence="4" id="KW-0254">Endocytosis</keyword>
<reference evidence="10 11" key="1">
    <citation type="submission" date="2014-09" db="EMBL/GenBank/DDBJ databases">
        <authorList>
            <person name="Ellenberger Sabrina"/>
        </authorList>
    </citation>
    <scope>NUCLEOTIDE SEQUENCE [LARGE SCALE GENOMIC DNA]</scope>
    <source>
        <strain evidence="10 11">CBS 412.66</strain>
    </source>
</reference>
<dbReference type="STRING" id="35722.A0A0B7MYA9"/>
<feature type="region of interest" description="Disordered" evidence="7">
    <location>
        <begin position="1"/>
        <end position="121"/>
    </location>
</feature>
<feature type="compositionally biased region" description="Polar residues" evidence="7">
    <location>
        <begin position="601"/>
        <end position="629"/>
    </location>
</feature>
<feature type="region of interest" description="Disordered" evidence="7">
    <location>
        <begin position="601"/>
        <end position="650"/>
    </location>
</feature>
<dbReference type="SMART" id="SM01082">
    <property type="entry name" value="CHZ"/>
    <property type="match status" value="1"/>
</dbReference>
<feature type="domain" description="FCH" evidence="8">
    <location>
        <begin position="171"/>
        <end position="259"/>
    </location>
</feature>
<keyword evidence="11" id="KW-1185">Reference proteome</keyword>
<evidence type="ECO:0000256" key="2">
    <source>
        <dbReference type="ARBA" id="ARBA00004123"/>
    </source>
</evidence>
<gene>
    <name evidence="10" type="primary">PARPA_01402.1 scaffold 1359</name>
</gene>
<dbReference type="EMBL" id="LN719426">
    <property type="protein sequence ID" value="CEP08093.1"/>
    <property type="molecule type" value="Genomic_DNA"/>
</dbReference>
<dbReference type="InterPro" id="IPR018808">
    <property type="entry name" value="Muniscin_C"/>
</dbReference>
<dbReference type="GO" id="GO:0006897">
    <property type="term" value="P:endocytosis"/>
    <property type="evidence" value="ECO:0007669"/>
    <property type="project" value="UniProtKB-KW"/>
</dbReference>
<feature type="compositionally biased region" description="Basic and acidic residues" evidence="7">
    <location>
        <begin position="405"/>
        <end position="421"/>
    </location>
</feature>
<name>A0A0B7MYA9_9FUNG</name>
<comment type="subcellular location">
    <subcellularLocation>
        <location evidence="2">Nucleus</location>
    </subcellularLocation>
</comment>
<dbReference type="GO" id="GO:0032153">
    <property type="term" value="C:cell division site"/>
    <property type="evidence" value="ECO:0007669"/>
    <property type="project" value="TreeGrafter"/>
</dbReference>
<sequence>MSDRRSKLLALANKRKHAEDLSSDDEKPAKKVSKKRDVASKKRQQKISSSDEESDEEDEEEESQEESEEEDNSSDEEVVKPKKSSNKGSSSSSSSRRPKPKSSKKNSDDDASDNDKSDISESELEVLDTSLIISGGRRTRGKKIDYKQFGADPEDEDFKCLCGGLFGYTYRPQTKKPKEGILIAQTRLKDAMALDMEIAEYFKERSQIEDVYAKSLAKASKRLYTMDPGVLGHFAPIWELLLKELNQVATYHAEMAHKVSQNIEKPLRASPSEDYQRLQQLEPLIQSIEIKSNKLSSVKGSIFKKSKSSSPGSKKGSWQNEGVEYLNLHQKIDEARLTRLKTLVEDFEKIQSEQLMRRVEMANVTLSAAEVFDVQHDINDFCRERGKGLTTLGHDGRHNGISGIDNREERSTTLTSHDSHRSTNKWLTRSSYSSQHESYSDVGEEDHVRSFTPETAAQPVPDQRHVLAGVNESISTPTTANSTPLVDAEGFSIPQSSNSFPTIASDISSRNASEDLDSDFQSLKLNQKLQINIKNDALQEESVDANESFNKMAHMLRERTPTITRRARGRRDLVNRSQTESTLFSSTPNYGFDNMLSNSMISNTSNDTGSSNPFTAAPSPTLSNSNFNTLPQPSQSPALSLSGITSGDTPSSWLQPIPEVNQQETSQYLLVFILEKVTLTSPDSILISGQIKISHHGPTSASKPSVALHLHHSDSMEKLSPNPQYISQKEDGSYSLNSSNFQSDAPVPCFAYQVKTSALALPVRLSPSWKCVDGTSYLMIKHSKNTVTEMSELNGSVQVNMPDQQVTSVQSSPQGVWDVTKHRLTWKLDDLLQQYAQSKENSQQRLLAKFYTNGCGSPQPVQLNYQWHNNLASGLSVSCDSIEIKQTETVVQSHQVVYM</sequence>
<accession>A0A0B7MYA9</accession>
<evidence type="ECO:0000313" key="11">
    <source>
        <dbReference type="Proteomes" id="UP000054107"/>
    </source>
</evidence>
<dbReference type="SUPFAM" id="SSF103657">
    <property type="entry name" value="BAR/IMD domain-like"/>
    <property type="match status" value="1"/>
</dbReference>
<evidence type="ECO:0000256" key="3">
    <source>
        <dbReference type="ARBA" id="ARBA00008057"/>
    </source>
</evidence>
<keyword evidence="5" id="KW-0143">Chaperone</keyword>
<dbReference type="GO" id="GO:0032185">
    <property type="term" value="P:septin cytoskeleton organization"/>
    <property type="evidence" value="ECO:0007669"/>
    <property type="project" value="TreeGrafter"/>
</dbReference>
<evidence type="ECO:0000259" key="8">
    <source>
        <dbReference type="SMART" id="SM00055"/>
    </source>
</evidence>
<evidence type="ECO:0000256" key="5">
    <source>
        <dbReference type="ARBA" id="ARBA00023186"/>
    </source>
</evidence>
<feature type="compositionally biased region" description="Low complexity" evidence="7">
    <location>
        <begin position="86"/>
        <end position="95"/>
    </location>
</feature>
<comment type="similarity">
    <text evidence="3">Belongs to the CHZ1 family.</text>
</comment>
<feature type="compositionally biased region" description="Low complexity" evidence="7">
    <location>
        <begin position="630"/>
        <end position="642"/>
    </location>
</feature>
<dbReference type="OrthoDB" id="27823at2759"/>